<evidence type="ECO:0000313" key="3">
    <source>
        <dbReference type="Proteomes" id="UP000257109"/>
    </source>
</evidence>
<feature type="transmembrane region" description="Helical" evidence="1">
    <location>
        <begin position="53"/>
        <end position="73"/>
    </location>
</feature>
<organism evidence="2 3">
    <name type="scientific">Mucuna pruriens</name>
    <name type="common">Velvet bean</name>
    <name type="synonym">Dolichos pruriens</name>
    <dbReference type="NCBI Taxonomy" id="157652"/>
    <lineage>
        <taxon>Eukaryota</taxon>
        <taxon>Viridiplantae</taxon>
        <taxon>Streptophyta</taxon>
        <taxon>Embryophyta</taxon>
        <taxon>Tracheophyta</taxon>
        <taxon>Spermatophyta</taxon>
        <taxon>Magnoliopsida</taxon>
        <taxon>eudicotyledons</taxon>
        <taxon>Gunneridae</taxon>
        <taxon>Pentapetalae</taxon>
        <taxon>rosids</taxon>
        <taxon>fabids</taxon>
        <taxon>Fabales</taxon>
        <taxon>Fabaceae</taxon>
        <taxon>Papilionoideae</taxon>
        <taxon>50 kb inversion clade</taxon>
        <taxon>NPAAA clade</taxon>
        <taxon>indigoferoid/millettioid clade</taxon>
        <taxon>Phaseoleae</taxon>
        <taxon>Mucuna</taxon>
    </lineage>
</organism>
<feature type="non-terminal residue" evidence="2">
    <location>
        <position position="106"/>
    </location>
</feature>
<keyword evidence="1" id="KW-1133">Transmembrane helix</keyword>
<keyword evidence="1" id="KW-0812">Transmembrane</keyword>
<dbReference type="Proteomes" id="UP000257109">
    <property type="component" value="Unassembled WGS sequence"/>
</dbReference>
<protein>
    <submittedName>
        <fullName evidence="2">Uncharacterized protein</fullName>
    </submittedName>
</protein>
<dbReference type="EMBL" id="QJKJ01008149">
    <property type="protein sequence ID" value="RDX80648.1"/>
    <property type="molecule type" value="Genomic_DNA"/>
</dbReference>
<evidence type="ECO:0000256" key="1">
    <source>
        <dbReference type="SAM" id="Phobius"/>
    </source>
</evidence>
<proteinExistence type="predicted"/>
<keyword evidence="1" id="KW-0472">Membrane</keyword>
<evidence type="ECO:0000313" key="2">
    <source>
        <dbReference type="EMBL" id="RDX80648.1"/>
    </source>
</evidence>
<dbReference type="AlphaFoldDB" id="A0A371FQP9"/>
<gene>
    <name evidence="2" type="ORF">CR513_38783</name>
</gene>
<sequence>MENGASTTIQNINNSFFFSLNSNKPLYLHNLLHVPNISKTLLSVSKVARDNKFFLTFDCCYIITFIYCTYFKYTWIYLIQTKSQALQCFIHFKLMIENKLGITVKK</sequence>
<comment type="caution">
    <text evidence="2">The sequence shown here is derived from an EMBL/GenBank/DDBJ whole genome shotgun (WGS) entry which is preliminary data.</text>
</comment>
<reference evidence="2" key="1">
    <citation type="submission" date="2018-05" db="EMBL/GenBank/DDBJ databases">
        <title>Draft genome of Mucuna pruriens seed.</title>
        <authorList>
            <person name="Nnadi N.E."/>
            <person name="Vos R."/>
            <person name="Hasami M.H."/>
            <person name="Devisetty U.K."/>
            <person name="Aguiy J.C."/>
        </authorList>
    </citation>
    <scope>NUCLEOTIDE SEQUENCE [LARGE SCALE GENOMIC DNA]</scope>
    <source>
        <strain evidence="2">JCA_2017</strain>
    </source>
</reference>
<keyword evidence="3" id="KW-1185">Reference proteome</keyword>
<accession>A0A371FQP9</accession>
<name>A0A371FQP9_MUCPR</name>